<accession>A0A016VQ63</accession>
<reference evidence="2" key="1">
    <citation type="journal article" date="2015" name="Nat. Genet.">
        <title>The genome and transcriptome of the zoonotic hookworm Ancylostoma ceylanicum identify infection-specific gene families.</title>
        <authorList>
            <person name="Schwarz E.M."/>
            <person name="Hu Y."/>
            <person name="Antoshechkin I."/>
            <person name="Miller M.M."/>
            <person name="Sternberg P.W."/>
            <person name="Aroian R.V."/>
        </authorList>
    </citation>
    <scope>NUCLEOTIDE SEQUENCE</scope>
    <source>
        <strain evidence="2">HY135</strain>
    </source>
</reference>
<proteinExistence type="predicted"/>
<gene>
    <name evidence="1" type="primary">Acey_s0007.g3492</name>
    <name evidence="1" type="ORF">Y032_0007g3492</name>
</gene>
<name>A0A016VQ63_9BILA</name>
<evidence type="ECO:0008006" key="3">
    <source>
        <dbReference type="Google" id="ProtNLM"/>
    </source>
</evidence>
<keyword evidence="2" id="KW-1185">Reference proteome</keyword>
<sequence length="130" mass="14672">MLADFDDAFGKIGLQLNLTKTMLMRNGWLPDAPFSLNGTIISIRSICVSLSRESINKQDRNGVSVIERSIERMMLGVTRLAQLRVGIRSSTLRQQPKIRDAAAYAKLSKIRWAGHVMRLNDNRWTKAVSN</sequence>
<evidence type="ECO:0000313" key="1">
    <source>
        <dbReference type="EMBL" id="EYC28908.1"/>
    </source>
</evidence>
<comment type="caution">
    <text evidence="1">The sequence shown here is derived from an EMBL/GenBank/DDBJ whole genome shotgun (WGS) entry which is preliminary data.</text>
</comment>
<dbReference type="Proteomes" id="UP000024635">
    <property type="component" value="Unassembled WGS sequence"/>
</dbReference>
<dbReference type="EMBL" id="JARK01001343">
    <property type="protein sequence ID" value="EYC28908.1"/>
    <property type="molecule type" value="Genomic_DNA"/>
</dbReference>
<dbReference type="OrthoDB" id="5814184at2759"/>
<protein>
    <recommendedName>
        <fullName evidence="3">Reverse transcriptase domain-containing protein</fullName>
    </recommendedName>
</protein>
<evidence type="ECO:0000313" key="2">
    <source>
        <dbReference type="Proteomes" id="UP000024635"/>
    </source>
</evidence>
<organism evidence="1 2">
    <name type="scientific">Ancylostoma ceylanicum</name>
    <dbReference type="NCBI Taxonomy" id="53326"/>
    <lineage>
        <taxon>Eukaryota</taxon>
        <taxon>Metazoa</taxon>
        <taxon>Ecdysozoa</taxon>
        <taxon>Nematoda</taxon>
        <taxon>Chromadorea</taxon>
        <taxon>Rhabditida</taxon>
        <taxon>Rhabditina</taxon>
        <taxon>Rhabditomorpha</taxon>
        <taxon>Strongyloidea</taxon>
        <taxon>Ancylostomatidae</taxon>
        <taxon>Ancylostomatinae</taxon>
        <taxon>Ancylostoma</taxon>
    </lineage>
</organism>
<dbReference type="AlphaFoldDB" id="A0A016VQ63"/>